<dbReference type="AlphaFoldDB" id="A0A926P4D0"/>
<dbReference type="EMBL" id="JABFCZ010000031">
    <property type="protein sequence ID" value="MBD1549163.1"/>
    <property type="molecule type" value="Genomic_DNA"/>
</dbReference>
<name>A0A926P4D0_9HYPH</name>
<dbReference type="RefSeq" id="WP_190293849.1">
    <property type="nucleotide sequence ID" value="NZ_JABFCZ010000031.1"/>
</dbReference>
<reference evidence="3" key="1">
    <citation type="submission" date="2020-05" db="EMBL/GenBank/DDBJ databases">
        <title>Identification of trans-AT polyketide cluster in two marine bacteria, producers of a novel glutaramide-containing polyketide sesbanimide D and analogs.</title>
        <authorList>
            <person name="Kacar D."/>
            <person name="Rodriguez P."/>
            <person name="Canedo L."/>
            <person name="Gonzalez E."/>
            <person name="Galan B."/>
            <person name="De La Calle F."/>
            <person name="Garcia J.L."/>
        </authorList>
    </citation>
    <scope>NUCLEOTIDE SEQUENCE</scope>
    <source>
        <strain evidence="3">PHM038</strain>
    </source>
</reference>
<evidence type="ECO:0000256" key="1">
    <source>
        <dbReference type="ARBA" id="ARBA00022603"/>
    </source>
</evidence>
<dbReference type="PANTHER" id="PTHR13090">
    <property type="entry name" value="ARGININE-HYDROXYLASE NDUFAF5, MITOCHONDRIAL"/>
    <property type="match status" value="1"/>
</dbReference>
<organism evidence="3 4">
    <name type="scientific">Roseibium aggregatum</name>
    <dbReference type="NCBI Taxonomy" id="187304"/>
    <lineage>
        <taxon>Bacteria</taxon>
        <taxon>Pseudomonadati</taxon>
        <taxon>Pseudomonadota</taxon>
        <taxon>Alphaproteobacteria</taxon>
        <taxon>Hyphomicrobiales</taxon>
        <taxon>Stappiaceae</taxon>
        <taxon>Roseibium</taxon>
    </lineage>
</organism>
<evidence type="ECO:0000313" key="3">
    <source>
        <dbReference type="EMBL" id="MBD1549163.1"/>
    </source>
</evidence>
<proteinExistence type="predicted"/>
<protein>
    <submittedName>
        <fullName evidence="3">Methyltransferase domain-containing protein</fullName>
    </submittedName>
</protein>
<dbReference type="Pfam" id="PF13489">
    <property type="entry name" value="Methyltransf_23"/>
    <property type="match status" value="1"/>
</dbReference>
<dbReference type="PANTHER" id="PTHR13090:SF1">
    <property type="entry name" value="ARGININE-HYDROXYLASE NDUFAF5, MITOCHONDRIAL"/>
    <property type="match status" value="1"/>
</dbReference>
<dbReference type="SUPFAM" id="SSF53335">
    <property type="entry name" value="S-adenosyl-L-methionine-dependent methyltransferases"/>
    <property type="match status" value="1"/>
</dbReference>
<sequence>MTAPDIFDRRLLRQRRLNALRKKVGGADFLLKTVSDDLGDRLSMISRNFKTGIDLGGHTGHVADMLRRSGKVESVYRGDLFDPDPALDPPDFVFDDALPPLKDASVGLIVSALSLQFVNDLPGTLIQIRRALEPDGLFLATLPGSETLFELRDVLMRAELELSGGAAPRVGPFTDVRELGSLLQRAGFALPVTDLDRITVRYDTLFDLMNDLRAMGAASVLQERSRQPLPKQVFLRAAELYASSHADADGRIRATFALVSLSGWAPHESQQKPLKPGSAKTSLADALKAQEGDLDK</sequence>
<dbReference type="GO" id="GO:0008168">
    <property type="term" value="F:methyltransferase activity"/>
    <property type="evidence" value="ECO:0007669"/>
    <property type="project" value="UniProtKB-KW"/>
</dbReference>
<gene>
    <name evidence="3" type="ORF">HK439_23125</name>
</gene>
<evidence type="ECO:0000313" key="4">
    <source>
        <dbReference type="Proteomes" id="UP000598467"/>
    </source>
</evidence>
<dbReference type="InterPro" id="IPR029063">
    <property type="entry name" value="SAM-dependent_MTases_sf"/>
</dbReference>
<evidence type="ECO:0000256" key="2">
    <source>
        <dbReference type="ARBA" id="ARBA00022679"/>
    </source>
</evidence>
<keyword evidence="2" id="KW-0808">Transferase</keyword>
<dbReference type="Proteomes" id="UP000598467">
    <property type="component" value="Unassembled WGS sequence"/>
</dbReference>
<keyword evidence="1 3" id="KW-0489">Methyltransferase</keyword>
<dbReference type="GO" id="GO:0032259">
    <property type="term" value="P:methylation"/>
    <property type="evidence" value="ECO:0007669"/>
    <property type="project" value="UniProtKB-KW"/>
</dbReference>
<dbReference type="Gene3D" id="3.40.50.150">
    <property type="entry name" value="Vaccinia Virus protein VP39"/>
    <property type="match status" value="1"/>
</dbReference>
<accession>A0A926P4D0</accession>
<dbReference type="InterPro" id="IPR050602">
    <property type="entry name" value="Malonyl-ACP_OMT"/>
</dbReference>
<comment type="caution">
    <text evidence="3">The sequence shown here is derived from an EMBL/GenBank/DDBJ whole genome shotgun (WGS) entry which is preliminary data.</text>
</comment>